<keyword evidence="4" id="KW-1185">Reference proteome</keyword>
<name>A0ABW6ZUV3_9HYPH</name>
<evidence type="ECO:0000313" key="4">
    <source>
        <dbReference type="Proteomes" id="UP001604002"/>
    </source>
</evidence>
<feature type="region of interest" description="Disordered" evidence="1">
    <location>
        <begin position="1"/>
        <end position="49"/>
    </location>
</feature>
<dbReference type="PANTHER" id="PTHR30121">
    <property type="entry name" value="UNCHARACTERIZED PROTEIN YJGR-RELATED"/>
    <property type="match status" value="1"/>
</dbReference>
<reference evidence="3 4" key="1">
    <citation type="submission" date="2024-02" db="EMBL/GenBank/DDBJ databases">
        <title>Expansion and revision of Xanthobacter and proposal of Roseixanthobacter gen. nov.</title>
        <authorList>
            <person name="Soltysiak M.P.M."/>
            <person name="Jalihal A."/>
            <person name="Ory A."/>
            <person name="Chrisophersen C."/>
            <person name="Lee A.D."/>
            <person name="Boulton J."/>
            <person name="Springer M."/>
        </authorList>
    </citation>
    <scope>NUCLEOTIDE SEQUENCE [LARGE SCALE GENOMIC DNA]</scope>
    <source>
        <strain evidence="3 4">23A</strain>
    </source>
</reference>
<dbReference type="EMBL" id="JBAFVH010000003">
    <property type="protein sequence ID" value="MFG1371626.1"/>
    <property type="molecule type" value="Genomic_DNA"/>
</dbReference>
<proteinExistence type="predicted"/>
<evidence type="ECO:0000256" key="1">
    <source>
        <dbReference type="SAM" id="MobiDB-lite"/>
    </source>
</evidence>
<feature type="region of interest" description="Disordered" evidence="1">
    <location>
        <begin position="513"/>
        <end position="534"/>
    </location>
</feature>
<accession>A0ABW6ZUV3</accession>
<evidence type="ECO:0000259" key="2">
    <source>
        <dbReference type="Pfam" id="PF05872"/>
    </source>
</evidence>
<protein>
    <submittedName>
        <fullName evidence="3">Helicase HerA-like C-terminal domain-containing protein</fullName>
    </submittedName>
</protein>
<dbReference type="SUPFAM" id="SSF52540">
    <property type="entry name" value="P-loop containing nucleoside triphosphate hydrolases"/>
    <property type="match status" value="1"/>
</dbReference>
<dbReference type="Gene3D" id="3.40.50.300">
    <property type="entry name" value="P-loop containing nucleotide triphosphate hydrolases"/>
    <property type="match status" value="2"/>
</dbReference>
<dbReference type="RefSeq" id="WP_393991605.1">
    <property type="nucleotide sequence ID" value="NZ_JBAFVH010000003.1"/>
</dbReference>
<dbReference type="InterPro" id="IPR033186">
    <property type="entry name" value="HerA_C"/>
</dbReference>
<feature type="compositionally biased region" description="Low complexity" evidence="1">
    <location>
        <begin position="13"/>
        <end position="37"/>
    </location>
</feature>
<dbReference type="InterPro" id="IPR051162">
    <property type="entry name" value="T4SS_component"/>
</dbReference>
<evidence type="ECO:0000313" key="3">
    <source>
        <dbReference type="EMBL" id="MFG1371626.1"/>
    </source>
</evidence>
<dbReference type="Pfam" id="PF05872">
    <property type="entry name" value="HerA_C"/>
    <property type="match status" value="1"/>
</dbReference>
<gene>
    <name evidence="3" type="ORF">V5F32_05585</name>
</gene>
<dbReference type="PANTHER" id="PTHR30121:SF6">
    <property type="entry name" value="SLR6007 PROTEIN"/>
    <property type="match status" value="1"/>
</dbReference>
<comment type="caution">
    <text evidence="3">The sequence shown here is derived from an EMBL/GenBank/DDBJ whole genome shotgun (WGS) entry which is preliminary data.</text>
</comment>
<organism evidence="3 4">
    <name type="scientific">Xanthobacter oligotrophicus</name>
    <dbReference type="NCBI Taxonomy" id="2607286"/>
    <lineage>
        <taxon>Bacteria</taxon>
        <taxon>Pseudomonadati</taxon>
        <taxon>Pseudomonadota</taxon>
        <taxon>Alphaproteobacteria</taxon>
        <taxon>Hyphomicrobiales</taxon>
        <taxon>Xanthobacteraceae</taxon>
        <taxon>Xanthobacter</taxon>
    </lineage>
</organism>
<feature type="domain" description="Helicase HerA-like C-terminal" evidence="2">
    <location>
        <begin position="69"/>
        <end position="565"/>
    </location>
</feature>
<dbReference type="InterPro" id="IPR027417">
    <property type="entry name" value="P-loop_NTPase"/>
</dbReference>
<sequence>MARTPSTRPPATGPRTGKAPAAGAAAPASPGQAEPQANPNPWGPAAQEEGDGRILVGRSFLGRSEAAKAGTSAKDEYLTLRLANRHGLVTGATGTGKTVTLQVLAEGFSRAGVPVFAADIKGDLSGVAALGEAKDFLVERAQEVGLTYTPDSFPVIFWDLFGEQGHPIRATVSEMGPLLLARLMGLNDTQEGVLNIVFRLADEQGLPILDLKDLRAMLAEVAQTASTLTTKYGNVSAQSVGAIQRQLLVLENQGADKFFGEPALNIADLMRVDRTGYGTISVLAADKLMGAPRLYACFLLWLLSELFERLPEVGDPDKPKLVFFFDEAHLLFDEAPKALLEKVEQVVRLIRSKGVGVYFVSQNPLDIPESVLAQLGNRVQHALRAFTPRDQKAVKAAAETFRPNPDLDTAQVIMELGKGEALVSMLEGNGVPSMVERTLIRPPSGRIGPLSVEERAAVMARSPVGHIYDAPIDRESAFEMLQKRIEEKAAPQEAAASDGGGFLGGVLDSVLGTGPAAGRAPSGTARGGGRPSTRMTTTEVVVNQVARTVATGLGRAILRGILGSIRR</sequence>
<dbReference type="Proteomes" id="UP001604002">
    <property type="component" value="Unassembled WGS sequence"/>
</dbReference>